<dbReference type="AlphaFoldDB" id="A0A8T0F119"/>
<evidence type="ECO:0000256" key="2">
    <source>
        <dbReference type="SAM" id="Phobius"/>
    </source>
</evidence>
<comment type="caution">
    <text evidence="3">The sequence shown here is derived from an EMBL/GenBank/DDBJ whole genome shotgun (WGS) entry which is preliminary data.</text>
</comment>
<reference evidence="3" key="2">
    <citation type="submission" date="2020-06" db="EMBL/GenBank/DDBJ databases">
        <authorList>
            <person name="Sheffer M."/>
        </authorList>
    </citation>
    <scope>NUCLEOTIDE SEQUENCE</scope>
</reference>
<reference evidence="3" key="1">
    <citation type="journal article" date="2020" name="bioRxiv">
        <title>Chromosome-level reference genome of the European wasp spider Argiope bruennichi: a resource for studies on range expansion and evolutionary adaptation.</title>
        <authorList>
            <person name="Sheffer M.M."/>
            <person name="Hoppe A."/>
            <person name="Krehenwinkel H."/>
            <person name="Uhl G."/>
            <person name="Kuss A.W."/>
            <person name="Jensen L."/>
            <person name="Jensen C."/>
            <person name="Gillespie R.G."/>
            <person name="Hoff K.J."/>
            <person name="Prost S."/>
        </authorList>
    </citation>
    <scope>NUCLEOTIDE SEQUENCE</scope>
</reference>
<feature type="transmembrane region" description="Helical" evidence="2">
    <location>
        <begin position="129"/>
        <end position="152"/>
    </location>
</feature>
<sequence>MCCSPYVATIVAGVLCLFQCFANLCWNIPLIIGLSVNKTEIFTLTPIDITEIERPFAIYGVTILLAIANLQLLIFSCLLIKANHTLKTDWIVTWCTLVLIKSFLNIILGIYFIWEYAHDPEKKIANFRLGILLSGIFFFWPTVNICLFIMVCKRYRDITSSRLTTSRTDSSLLREDSQPPPYSPGSYISQQQNQIIDPAPVTGWSHQPILSFDGEERLLSS</sequence>
<feature type="transmembrane region" description="Helical" evidence="2">
    <location>
        <begin position="56"/>
        <end position="79"/>
    </location>
</feature>
<keyword evidence="4" id="KW-1185">Reference proteome</keyword>
<dbReference type="EMBL" id="JABXBU010000030">
    <property type="protein sequence ID" value="KAF8784521.1"/>
    <property type="molecule type" value="Genomic_DNA"/>
</dbReference>
<accession>A0A8T0F119</accession>
<evidence type="ECO:0000313" key="4">
    <source>
        <dbReference type="Proteomes" id="UP000807504"/>
    </source>
</evidence>
<evidence type="ECO:0000256" key="1">
    <source>
        <dbReference type="SAM" id="MobiDB-lite"/>
    </source>
</evidence>
<name>A0A8T0F119_ARGBR</name>
<dbReference type="OMA" id="WPTINTA"/>
<keyword evidence="2" id="KW-0812">Transmembrane</keyword>
<gene>
    <name evidence="3" type="ORF">HNY73_010188</name>
</gene>
<proteinExistence type="predicted"/>
<dbReference type="Proteomes" id="UP000807504">
    <property type="component" value="Unassembled WGS sequence"/>
</dbReference>
<evidence type="ECO:0000313" key="3">
    <source>
        <dbReference type="EMBL" id="KAF8784521.1"/>
    </source>
</evidence>
<feature type="region of interest" description="Disordered" evidence="1">
    <location>
        <begin position="169"/>
        <end position="188"/>
    </location>
</feature>
<dbReference type="OrthoDB" id="6421864at2759"/>
<protein>
    <submittedName>
        <fullName evidence="3">Uncharacterized protein</fullName>
    </submittedName>
</protein>
<keyword evidence="2" id="KW-0472">Membrane</keyword>
<feature type="transmembrane region" description="Helical" evidence="2">
    <location>
        <begin position="91"/>
        <end position="114"/>
    </location>
</feature>
<keyword evidence="2" id="KW-1133">Transmembrane helix</keyword>
<organism evidence="3 4">
    <name type="scientific">Argiope bruennichi</name>
    <name type="common">Wasp spider</name>
    <name type="synonym">Aranea bruennichi</name>
    <dbReference type="NCBI Taxonomy" id="94029"/>
    <lineage>
        <taxon>Eukaryota</taxon>
        <taxon>Metazoa</taxon>
        <taxon>Ecdysozoa</taxon>
        <taxon>Arthropoda</taxon>
        <taxon>Chelicerata</taxon>
        <taxon>Arachnida</taxon>
        <taxon>Araneae</taxon>
        <taxon>Araneomorphae</taxon>
        <taxon>Entelegynae</taxon>
        <taxon>Araneoidea</taxon>
        <taxon>Araneidae</taxon>
        <taxon>Argiope</taxon>
    </lineage>
</organism>